<dbReference type="GO" id="GO:0000976">
    <property type="term" value="F:transcription cis-regulatory region binding"/>
    <property type="evidence" value="ECO:0007669"/>
    <property type="project" value="TreeGrafter"/>
</dbReference>
<evidence type="ECO:0000256" key="1">
    <source>
        <dbReference type="ARBA" id="ARBA00022553"/>
    </source>
</evidence>
<dbReference type="InterPro" id="IPR039420">
    <property type="entry name" value="WalR-like"/>
</dbReference>
<feature type="DNA-binding region" description="OmpR/PhoB-type" evidence="7">
    <location>
        <begin position="120"/>
        <end position="215"/>
    </location>
</feature>
<evidence type="ECO:0000259" key="9">
    <source>
        <dbReference type="PROSITE" id="PS51755"/>
    </source>
</evidence>
<keyword evidence="11" id="KW-1185">Reference proteome</keyword>
<dbReference type="Pfam" id="PF00486">
    <property type="entry name" value="Trans_reg_C"/>
    <property type="match status" value="1"/>
</dbReference>
<dbReference type="InterPro" id="IPR016032">
    <property type="entry name" value="Sig_transdc_resp-reg_C-effctor"/>
</dbReference>
<keyword evidence="3" id="KW-0805">Transcription regulation</keyword>
<dbReference type="GO" id="GO:0005829">
    <property type="term" value="C:cytosol"/>
    <property type="evidence" value="ECO:0007669"/>
    <property type="project" value="TreeGrafter"/>
</dbReference>
<dbReference type="AlphaFoldDB" id="A0A0X8GYH6"/>
<evidence type="ECO:0000256" key="7">
    <source>
        <dbReference type="PROSITE-ProRule" id="PRU01091"/>
    </source>
</evidence>
<dbReference type="GO" id="GO:0000156">
    <property type="term" value="F:phosphorelay response regulator activity"/>
    <property type="evidence" value="ECO:0007669"/>
    <property type="project" value="TreeGrafter"/>
</dbReference>
<dbReference type="InterPro" id="IPR001867">
    <property type="entry name" value="OmpR/PhoB-type_DNA-bd"/>
</dbReference>
<feature type="modified residue" description="4-aspartylphosphate" evidence="6">
    <location>
        <position position="52"/>
    </location>
</feature>
<dbReference type="SUPFAM" id="SSF52172">
    <property type="entry name" value="CheY-like"/>
    <property type="match status" value="1"/>
</dbReference>
<dbReference type="OrthoDB" id="9790442at2"/>
<reference evidence="10 11" key="1">
    <citation type="submission" date="2015-10" db="EMBL/GenBank/DDBJ databases">
        <title>Erysipelothrix larvae sp. LV19 isolated from the larval gut of the rhinoceros beetle, Trypoxylus dichotomus.</title>
        <authorList>
            <person name="Lim S."/>
            <person name="Kim B.-C."/>
        </authorList>
    </citation>
    <scope>NUCLEOTIDE SEQUENCE [LARGE SCALE GENOMIC DNA]</scope>
    <source>
        <strain evidence="10 11">LV19</strain>
    </source>
</reference>
<dbReference type="STRING" id="1514105.AOC36_00705"/>
<dbReference type="EMBL" id="CP013213">
    <property type="protein sequence ID" value="AMC92564.1"/>
    <property type="molecule type" value="Genomic_DNA"/>
</dbReference>
<evidence type="ECO:0000256" key="2">
    <source>
        <dbReference type="ARBA" id="ARBA00023012"/>
    </source>
</evidence>
<dbReference type="PROSITE" id="PS51755">
    <property type="entry name" value="OMPR_PHOB"/>
    <property type="match status" value="1"/>
</dbReference>
<feature type="domain" description="Response regulatory" evidence="8">
    <location>
        <begin position="3"/>
        <end position="117"/>
    </location>
</feature>
<dbReference type="SMART" id="SM00448">
    <property type="entry name" value="REC"/>
    <property type="match status" value="1"/>
</dbReference>
<dbReference type="GO" id="GO:0006355">
    <property type="term" value="P:regulation of DNA-templated transcription"/>
    <property type="evidence" value="ECO:0007669"/>
    <property type="project" value="InterPro"/>
</dbReference>
<keyword evidence="4 7" id="KW-0238">DNA-binding</keyword>
<dbReference type="Gene3D" id="3.40.50.2300">
    <property type="match status" value="1"/>
</dbReference>
<evidence type="ECO:0000256" key="5">
    <source>
        <dbReference type="ARBA" id="ARBA00023163"/>
    </source>
</evidence>
<dbReference type="Gene3D" id="1.10.10.10">
    <property type="entry name" value="Winged helix-like DNA-binding domain superfamily/Winged helix DNA-binding domain"/>
    <property type="match status" value="1"/>
</dbReference>
<feature type="domain" description="OmpR/PhoB-type" evidence="9">
    <location>
        <begin position="120"/>
        <end position="215"/>
    </location>
</feature>
<sequence>MTKILYLEDDPIIREVTLEYLLMKHYDVDVCCDGQEALDCINTTQYSCAILDILVPVVSGFDVLKSLSTLQKDCAVIMLSALDDEKSQLEAFNNFADDYIIKPFSPLLLLKRIEAVLRRSKSHPFDASLTVSKEGYQVFYNHQSLNLTVTEFLIFDVLYTSPTQVFSREQLLNVIAPDDFMVSDRVIDAHIKNLRKKLPLSCIKTVVGLGYQFKGPAL</sequence>
<evidence type="ECO:0000313" key="11">
    <source>
        <dbReference type="Proteomes" id="UP000063781"/>
    </source>
</evidence>
<dbReference type="KEGG" id="erl:AOC36_00705"/>
<evidence type="ECO:0000256" key="4">
    <source>
        <dbReference type="ARBA" id="ARBA00023125"/>
    </source>
</evidence>
<dbReference type="InterPro" id="IPR001789">
    <property type="entry name" value="Sig_transdc_resp-reg_receiver"/>
</dbReference>
<dbReference type="SMART" id="SM00862">
    <property type="entry name" value="Trans_reg_C"/>
    <property type="match status" value="1"/>
</dbReference>
<dbReference type="InterPro" id="IPR011006">
    <property type="entry name" value="CheY-like_superfamily"/>
</dbReference>
<dbReference type="Proteomes" id="UP000063781">
    <property type="component" value="Chromosome"/>
</dbReference>
<keyword evidence="2" id="KW-0902">Two-component regulatory system</keyword>
<name>A0A0X8GYH6_9FIRM</name>
<dbReference type="CDD" id="cd00383">
    <property type="entry name" value="trans_reg_C"/>
    <property type="match status" value="1"/>
</dbReference>
<keyword evidence="5" id="KW-0804">Transcription</keyword>
<protein>
    <submittedName>
        <fullName evidence="10">Two-component system response regulator</fullName>
    </submittedName>
</protein>
<evidence type="ECO:0000256" key="6">
    <source>
        <dbReference type="PROSITE-ProRule" id="PRU00169"/>
    </source>
</evidence>
<gene>
    <name evidence="10" type="ORF">AOC36_00705</name>
</gene>
<dbReference type="InterPro" id="IPR036388">
    <property type="entry name" value="WH-like_DNA-bd_sf"/>
</dbReference>
<dbReference type="GO" id="GO:0032993">
    <property type="term" value="C:protein-DNA complex"/>
    <property type="evidence" value="ECO:0007669"/>
    <property type="project" value="TreeGrafter"/>
</dbReference>
<dbReference type="Pfam" id="PF00072">
    <property type="entry name" value="Response_reg"/>
    <property type="match status" value="1"/>
</dbReference>
<dbReference type="RefSeq" id="WP_067630024.1">
    <property type="nucleotide sequence ID" value="NZ_CP013213.1"/>
</dbReference>
<dbReference type="PANTHER" id="PTHR48111:SF21">
    <property type="entry name" value="DNA-BINDING DUAL MASTER TRANSCRIPTIONAL REGULATOR RPAA"/>
    <property type="match status" value="1"/>
</dbReference>
<proteinExistence type="predicted"/>
<dbReference type="PROSITE" id="PS50110">
    <property type="entry name" value="RESPONSE_REGULATORY"/>
    <property type="match status" value="1"/>
</dbReference>
<organism evidence="10 11">
    <name type="scientific">Erysipelothrix larvae</name>
    <dbReference type="NCBI Taxonomy" id="1514105"/>
    <lineage>
        <taxon>Bacteria</taxon>
        <taxon>Bacillati</taxon>
        <taxon>Bacillota</taxon>
        <taxon>Erysipelotrichia</taxon>
        <taxon>Erysipelotrichales</taxon>
        <taxon>Erysipelotrichaceae</taxon>
        <taxon>Erysipelothrix</taxon>
    </lineage>
</organism>
<accession>A0A0X8GYH6</accession>
<dbReference type="SUPFAM" id="SSF46894">
    <property type="entry name" value="C-terminal effector domain of the bipartite response regulators"/>
    <property type="match status" value="1"/>
</dbReference>
<evidence type="ECO:0000259" key="8">
    <source>
        <dbReference type="PROSITE" id="PS50110"/>
    </source>
</evidence>
<dbReference type="PANTHER" id="PTHR48111">
    <property type="entry name" value="REGULATOR OF RPOS"/>
    <property type="match status" value="1"/>
</dbReference>
<keyword evidence="1 6" id="KW-0597">Phosphoprotein</keyword>
<evidence type="ECO:0000256" key="3">
    <source>
        <dbReference type="ARBA" id="ARBA00023015"/>
    </source>
</evidence>
<evidence type="ECO:0000313" key="10">
    <source>
        <dbReference type="EMBL" id="AMC92564.1"/>
    </source>
</evidence>